<comment type="caution">
    <text evidence="2">The sequence shown here is derived from an EMBL/GenBank/DDBJ whole genome shotgun (WGS) entry which is preliminary data.</text>
</comment>
<keyword evidence="1" id="KW-1133">Transmembrane helix</keyword>
<reference evidence="2 3" key="1">
    <citation type="submission" date="2024-04" db="EMBL/GenBank/DDBJ databases">
        <authorList>
            <consortium name="Genoscope - CEA"/>
            <person name="William W."/>
        </authorList>
    </citation>
    <scope>NUCLEOTIDE SEQUENCE [LARGE SCALE GENOMIC DNA]</scope>
</reference>
<protein>
    <submittedName>
        <fullName evidence="2">Uncharacterized protein</fullName>
    </submittedName>
</protein>
<name>A0AAV2I0A4_LYMST</name>
<evidence type="ECO:0000313" key="3">
    <source>
        <dbReference type="Proteomes" id="UP001497497"/>
    </source>
</evidence>
<evidence type="ECO:0000256" key="1">
    <source>
        <dbReference type="SAM" id="Phobius"/>
    </source>
</evidence>
<evidence type="ECO:0000313" key="2">
    <source>
        <dbReference type="EMBL" id="CAL1540002.1"/>
    </source>
</evidence>
<dbReference type="Proteomes" id="UP001497497">
    <property type="component" value="Unassembled WGS sequence"/>
</dbReference>
<organism evidence="2 3">
    <name type="scientific">Lymnaea stagnalis</name>
    <name type="common">Great pond snail</name>
    <name type="synonym">Helix stagnalis</name>
    <dbReference type="NCBI Taxonomy" id="6523"/>
    <lineage>
        <taxon>Eukaryota</taxon>
        <taxon>Metazoa</taxon>
        <taxon>Spiralia</taxon>
        <taxon>Lophotrochozoa</taxon>
        <taxon>Mollusca</taxon>
        <taxon>Gastropoda</taxon>
        <taxon>Heterobranchia</taxon>
        <taxon>Euthyneura</taxon>
        <taxon>Panpulmonata</taxon>
        <taxon>Hygrophila</taxon>
        <taxon>Lymnaeoidea</taxon>
        <taxon>Lymnaeidae</taxon>
        <taxon>Lymnaea</taxon>
    </lineage>
</organism>
<gene>
    <name evidence="2" type="ORF">GSLYS_00013735001</name>
</gene>
<proteinExistence type="predicted"/>
<keyword evidence="3" id="KW-1185">Reference proteome</keyword>
<sequence>MTVVLVTLHLLTAIPRKSQHSALIAKYTSYAAIRSYTVLSLLDLLTFFYLGIFFLVMCACCSVYRGEAYRRMFEIEDVTNASESSLATATRLMNTHLRQVAAVWSTEEFQAVNSATSVGGDDDIMARFLRLSQDYGAIIENFELNPYVMTFSNPNESTPDKGKTVDSVRALNTSPINEKEISQTSANVKTGTDVDSRKSIAAKAMRLKELIRERNKSKQQERLIAREKKRCEMMKEWHKQGTWL</sequence>
<dbReference type="AlphaFoldDB" id="A0AAV2I0A4"/>
<keyword evidence="1" id="KW-0472">Membrane</keyword>
<dbReference type="EMBL" id="CAXITT010000366">
    <property type="protein sequence ID" value="CAL1540002.1"/>
    <property type="molecule type" value="Genomic_DNA"/>
</dbReference>
<accession>A0AAV2I0A4</accession>
<keyword evidence="1" id="KW-0812">Transmembrane</keyword>
<feature type="transmembrane region" description="Helical" evidence="1">
    <location>
        <begin position="46"/>
        <end position="64"/>
    </location>
</feature>